<evidence type="ECO:0000313" key="3">
    <source>
        <dbReference type="Proteomes" id="UP000177905"/>
    </source>
</evidence>
<dbReference type="AlphaFoldDB" id="A0A1F4S699"/>
<feature type="region of interest" description="Disordered" evidence="1">
    <location>
        <begin position="1"/>
        <end position="23"/>
    </location>
</feature>
<sequence>MTLISDPNFLSIPSSGAKKPSKSIDDFSNVLKEINHNMNSSLANFAKISDGIYVSPGKIESIGAKLDFTV</sequence>
<evidence type="ECO:0000256" key="1">
    <source>
        <dbReference type="SAM" id="MobiDB-lite"/>
    </source>
</evidence>
<name>A0A1F4S699_UNCSA</name>
<dbReference type="EMBL" id="MEUA01000016">
    <property type="protein sequence ID" value="OGC15966.1"/>
    <property type="molecule type" value="Genomic_DNA"/>
</dbReference>
<protein>
    <submittedName>
        <fullName evidence="2">Uncharacterized protein</fullName>
    </submittedName>
</protein>
<gene>
    <name evidence="2" type="ORF">A2290_06930</name>
</gene>
<comment type="caution">
    <text evidence="2">The sequence shown here is derived from an EMBL/GenBank/DDBJ whole genome shotgun (WGS) entry which is preliminary data.</text>
</comment>
<proteinExistence type="predicted"/>
<organism evidence="2 3">
    <name type="scientific">candidate division WOR-1 bacterium RIFOXYB2_FULL_36_35</name>
    <dbReference type="NCBI Taxonomy" id="1802578"/>
    <lineage>
        <taxon>Bacteria</taxon>
        <taxon>Bacillati</taxon>
        <taxon>Saganbacteria</taxon>
    </lineage>
</organism>
<accession>A0A1F4S699</accession>
<dbReference type="Proteomes" id="UP000177905">
    <property type="component" value="Unassembled WGS sequence"/>
</dbReference>
<evidence type="ECO:0000313" key="2">
    <source>
        <dbReference type="EMBL" id="OGC15966.1"/>
    </source>
</evidence>
<reference evidence="2 3" key="1">
    <citation type="journal article" date="2016" name="Nat. Commun.">
        <title>Thousands of microbial genomes shed light on interconnected biogeochemical processes in an aquifer system.</title>
        <authorList>
            <person name="Anantharaman K."/>
            <person name="Brown C.T."/>
            <person name="Hug L.A."/>
            <person name="Sharon I."/>
            <person name="Castelle C.J."/>
            <person name="Probst A.J."/>
            <person name="Thomas B.C."/>
            <person name="Singh A."/>
            <person name="Wilkins M.J."/>
            <person name="Karaoz U."/>
            <person name="Brodie E.L."/>
            <person name="Williams K.H."/>
            <person name="Hubbard S.S."/>
            <person name="Banfield J.F."/>
        </authorList>
    </citation>
    <scope>NUCLEOTIDE SEQUENCE [LARGE SCALE GENOMIC DNA]</scope>
</reference>